<name>A0A3P5ZEQ5_BRACM</name>
<sequence>MEDTVLNNVLEEGSAENQTPTPPRWRSQVDASWARDREDTGVGFVIMDEGMMIQYGVKRTHRTESPLHAEAERLIWALQETLKRGSMIMQFESDCQQLVNLIQIDEEEWPALATEPDEIKALKSNFTTFSIAYLSRSLNICV</sequence>
<dbReference type="Proteomes" id="UP000694005">
    <property type="component" value="Chromosome A01"/>
</dbReference>
<evidence type="ECO:0000256" key="1">
    <source>
        <dbReference type="SAM" id="MobiDB-lite"/>
    </source>
</evidence>
<proteinExistence type="predicted"/>
<dbReference type="EMBL" id="LS974617">
    <property type="protein sequence ID" value="CAG7889432.1"/>
    <property type="molecule type" value="Genomic_DNA"/>
</dbReference>
<dbReference type="InterPro" id="IPR036397">
    <property type="entry name" value="RNaseH_sf"/>
</dbReference>
<organism evidence="4">
    <name type="scientific">Brassica campestris</name>
    <name type="common">Field mustard</name>
    <dbReference type="NCBI Taxonomy" id="3711"/>
    <lineage>
        <taxon>Eukaryota</taxon>
        <taxon>Viridiplantae</taxon>
        <taxon>Streptophyta</taxon>
        <taxon>Embryophyta</taxon>
        <taxon>Tracheophyta</taxon>
        <taxon>Spermatophyta</taxon>
        <taxon>Magnoliopsida</taxon>
        <taxon>eudicotyledons</taxon>
        <taxon>Gunneridae</taxon>
        <taxon>Pentapetalae</taxon>
        <taxon>rosids</taxon>
        <taxon>malvids</taxon>
        <taxon>Brassicales</taxon>
        <taxon>Brassicaceae</taxon>
        <taxon>Brassiceae</taxon>
        <taxon>Brassica</taxon>
    </lineage>
</organism>
<dbReference type="EMBL" id="LR031571">
    <property type="protein sequence ID" value="VDC76809.1"/>
    <property type="molecule type" value="Genomic_DNA"/>
</dbReference>
<dbReference type="InterPro" id="IPR044730">
    <property type="entry name" value="RNase_H-like_dom_plant"/>
</dbReference>
<accession>A0A3P5ZEQ5</accession>
<dbReference type="Gramene" id="A01p35080.2_BraZ1">
    <property type="protein sequence ID" value="A01p35080.2_BraZ1.CDS.1"/>
    <property type="gene ID" value="A01g35080.2_BraZ1"/>
</dbReference>
<feature type="region of interest" description="Disordered" evidence="1">
    <location>
        <begin position="1"/>
        <end position="26"/>
    </location>
</feature>
<dbReference type="Pfam" id="PF13456">
    <property type="entry name" value="RVT_3"/>
    <property type="match status" value="1"/>
</dbReference>
<dbReference type="GO" id="GO:0004523">
    <property type="term" value="F:RNA-DNA hybrid ribonuclease activity"/>
    <property type="evidence" value="ECO:0007669"/>
    <property type="project" value="InterPro"/>
</dbReference>
<evidence type="ECO:0000313" key="3">
    <source>
        <dbReference type="EMBL" id="CAG7889432.1"/>
    </source>
</evidence>
<gene>
    <name evidence="4" type="ORF">BRAA01T03311Z</name>
    <name evidence="3" type="ORF">BRAPAZ1V2_A01P35080.2</name>
</gene>
<feature type="domain" description="RNase H type-1" evidence="2">
    <location>
        <begin position="29"/>
        <end position="139"/>
    </location>
</feature>
<dbReference type="Gene3D" id="3.30.420.10">
    <property type="entry name" value="Ribonuclease H-like superfamily/Ribonuclease H"/>
    <property type="match status" value="1"/>
</dbReference>
<feature type="non-terminal residue" evidence="4">
    <location>
        <position position="142"/>
    </location>
</feature>
<dbReference type="PANTHER" id="PTHR34146:SF3">
    <property type="entry name" value="POLYNUCLEOTIDYL TRANSFERASE, RIBONUCLEASE H-LIKE SUPERFAMILY PROTEIN"/>
    <property type="match status" value="1"/>
</dbReference>
<evidence type="ECO:0000259" key="2">
    <source>
        <dbReference type="Pfam" id="PF13456"/>
    </source>
</evidence>
<dbReference type="PANTHER" id="PTHR34146">
    <property type="entry name" value="POLYNUCLEOTIDYL TRANSFERASE, RIBONUCLEASE H-LIKE SUPERFAMILY PROTEIN-RELATED"/>
    <property type="match status" value="1"/>
</dbReference>
<evidence type="ECO:0000313" key="4">
    <source>
        <dbReference type="EMBL" id="VDC76809.1"/>
    </source>
</evidence>
<protein>
    <recommendedName>
        <fullName evidence="2">RNase H type-1 domain-containing protein</fullName>
    </recommendedName>
</protein>
<reference evidence="4" key="1">
    <citation type="submission" date="2018-11" db="EMBL/GenBank/DDBJ databases">
        <authorList>
            <consortium name="Genoscope - CEA"/>
            <person name="William W."/>
        </authorList>
    </citation>
    <scope>NUCLEOTIDE SEQUENCE</scope>
</reference>
<dbReference type="InterPro" id="IPR002156">
    <property type="entry name" value="RNaseH_domain"/>
</dbReference>
<dbReference type="CDD" id="cd06222">
    <property type="entry name" value="RNase_H_like"/>
    <property type="match status" value="1"/>
</dbReference>
<dbReference type="GO" id="GO:0003676">
    <property type="term" value="F:nucleic acid binding"/>
    <property type="evidence" value="ECO:0007669"/>
    <property type="project" value="InterPro"/>
</dbReference>
<dbReference type="AlphaFoldDB" id="A0A3P5ZEQ5"/>